<sequence>MTNLKKVLALTLAIMVFVMTGCSSEAKPAEASVPKVDTTNAIAMVNNQIIELDTFNKFYGMYESAYKKNYGDDVLERDVNGVKFGEILKQDIVDMLVSEQLMRDYVKSTEYVVETAALDEKFKELQDQLTTNEEVKSLYETLGIDDAFLKKQVESSMLASEFNRLITESIDQDEAKLNELYASTPIQVSASHILVADEATAKLVKEKLDAGEDFAELAKEYSQDPGSASAGGSLGFFGRGVMVSEFEKVAFSLPAGEISEPVKSSFGYHIIRVDEAKTINDMIADGEDETVINQQKEELKKTISDEYFAKKMDELKSAATIETFMDKVANVDATSTEPATTEPETTEPATTEKKTN</sequence>
<name>A0ABR9ZYT3_9FIRM</name>
<gene>
    <name evidence="5" type="ORF">ISU02_21215</name>
</gene>
<dbReference type="Pfam" id="PF00639">
    <property type="entry name" value="Rotamase"/>
    <property type="match status" value="1"/>
</dbReference>
<keyword evidence="1" id="KW-0697">Rotamase</keyword>
<evidence type="ECO:0000313" key="5">
    <source>
        <dbReference type="EMBL" id="MBF4695622.1"/>
    </source>
</evidence>
<feature type="chain" id="PRO_5046384159" evidence="3">
    <location>
        <begin position="29"/>
        <end position="356"/>
    </location>
</feature>
<dbReference type="Pfam" id="PF13624">
    <property type="entry name" value="SurA_N_3"/>
    <property type="match status" value="1"/>
</dbReference>
<dbReference type="SUPFAM" id="SSF109998">
    <property type="entry name" value="Triger factor/SurA peptide-binding domain-like"/>
    <property type="match status" value="1"/>
</dbReference>
<keyword evidence="1 5" id="KW-0413">Isomerase</keyword>
<feature type="region of interest" description="Disordered" evidence="2">
    <location>
        <begin position="332"/>
        <end position="356"/>
    </location>
</feature>
<dbReference type="PROSITE" id="PS01096">
    <property type="entry name" value="PPIC_PPIASE_1"/>
    <property type="match status" value="1"/>
</dbReference>
<proteinExistence type="predicted"/>
<comment type="caution">
    <text evidence="5">The sequence shown here is derived from an EMBL/GenBank/DDBJ whole genome shotgun (WGS) entry which is preliminary data.</text>
</comment>
<dbReference type="Gene3D" id="3.10.50.40">
    <property type="match status" value="1"/>
</dbReference>
<dbReference type="InterPro" id="IPR023058">
    <property type="entry name" value="PPIase_PpiC_CS"/>
</dbReference>
<reference evidence="5 6" key="1">
    <citation type="submission" date="2020-11" db="EMBL/GenBank/DDBJ databases">
        <title>Fusibacter basophilias sp. nov.</title>
        <authorList>
            <person name="Qiu D."/>
        </authorList>
    </citation>
    <scope>NUCLEOTIDE SEQUENCE [LARGE SCALE GENOMIC DNA]</scope>
    <source>
        <strain evidence="5 6">Q10-2</strain>
    </source>
</reference>
<dbReference type="InterPro" id="IPR027304">
    <property type="entry name" value="Trigger_fact/SurA_dom_sf"/>
</dbReference>
<dbReference type="SUPFAM" id="SSF54534">
    <property type="entry name" value="FKBP-like"/>
    <property type="match status" value="1"/>
</dbReference>
<dbReference type="EMBL" id="JADKNH010000018">
    <property type="protein sequence ID" value="MBF4695622.1"/>
    <property type="molecule type" value="Genomic_DNA"/>
</dbReference>
<dbReference type="InterPro" id="IPR046357">
    <property type="entry name" value="PPIase_dom_sf"/>
</dbReference>
<evidence type="ECO:0000259" key="4">
    <source>
        <dbReference type="PROSITE" id="PS50198"/>
    </source>
</evidence>
<evidence type="ECO:0000256" key="2">
    <source>
        <dbReference type="SAM" id="MobiDB-lite"/>
    </source>
</evidence>
<dbReference type="RefSeq" id="WP_194703862.1">
    <property type="nucleotide sequence ID" value="NZ_JADKNH010000018.1"/>
</dbReference>
<dbReference type="InterPro" id="IPR000297">
    <property type="entry name" value="PPIase_PpiC"/>
</dbReference>
<keyword evidence="6" id="KW-1185">Reference proteome</keyword>
<protein>
    <submittedName>
        <fullName evidence="5">Peptidylprolyl isomerase</fullName>
    </submittedName>
</protein>
<dbReference type="PANTHER" id="PTHR47245">
    <property type="entry name" value="PEPTIDYLPROLYL ISOMERASE"/>
    <property type="match status" value="1"/>
</dbReference>
<accession>A0ABR9ZYT3</accession>
<dbReference type="PROSITE" id="PS50198">
    <property type="entry name" value="PPIC_PPIASE_2"/>
    <property type="match status" value="1"/>
</dbReference>
<organism evidence="5 6">
    <name type="scientific">Fusibacter ferrireducens</name>
    <dbReference type="NCBI Taxonomy" id="2785058"/>
    <lineage>
        <taxon>Bacteria</taxon>
        <taxon>Bacillati</taxon>
        <taxon>Bacillota</taxon>
        <taxon>Clostridia</taxon>
        <taxon>Eubacteriales</taxon>
        <taxon>Eubacteriales Family XII. Incertae Sedis</taxon>
        <taxon>Fusibacter</taxon>
    </lineage>
</organism>
<dbReference type="GO" id="GO:0016853">
    <property type="term" value="F:isomerase activity"/>
    <property type="evidence" value="ECO:0007669"/>
    <property type="project" value="UniProtKB-KW"/>
</dbReference>
<feature type="compositionally biased region" description="Low complexity" evidence="2">
    <location>
        <begin position="333"/>
        <end position="349"/>
    </location>
</feature>
<evidence type="ECO:0000256" key="1">
    <source>
        <dbReference type="PROSITE-ProRule" id="PRU00278"/>
    </source>
</evidence>
<dbReference type="PROSITE" id="PS51257">
    <property type="entry name" value="PROKAR_LIPOPROTEIN"/>
    <property type="match status" value="1"/>
</dbReference>
<feature type="domain" description="PpiC" evidence="4">
    <location>
        <begin position="185"/>
        <end position="275"/>
    </location>
</feature>
<keyword evidence="3" id="KW-0732">Signal</keyword>
<dbReference type="Proteomes" id="UP000614200">
    <property type="component" value="Unassembled WGS sequence"/>
</dbReference>
<feature type="signal peptide" evidence="3">
    <location>
        <begin position="1"/>
        <end position="28"/>
    </location>
</feature>
<dbReference type="PANTHER" id="PTHR47245:SF2">
    <property type="entry name" value="PEPTIDYL-PROLYL CIS-TRANS ISOMERASE HP_0175-RELATED"/>
    <property type="match status" value="1"/>
</dbReference>
<evidence type="ECO:0000256" key="3">
    <source>
        <dbReference type="SAM" id="SignalP"/>
    </source>
</evidence>
<dbReference type="Gene3D" id="1.10.4030.10">
    <property type="entry name" value="Porin chaperone SurA, peptide-binding domain"/>
    <property type="match status" value="1"/>
</dbReference>
<dbReference type="InterPro" id="IPR050245">
    <property type="entry name" value="PrsA_foldase"/>
</dbReference>
<evidence type="ECO:0000313" key="6">
    <source>
        <dbReference type="Proteomes" id="UP000614200"/>
    </source>
</evidence>